<protein>
    <submittedName>
        <fullName evidence="1">Uncharacterized protein</fullName>
    </submittedName>
</protein>
<keyword evidence="2" id="KW-1185">Reference proteome</keyword>
<reference evidence="1" key="1">
    <citation type="submission" date="2021-02" db="EMBL/GenBank/DDBJ databases">
        <authorList>
            <person name="Steward A R."/>
        </authorList>
    </citation>
    <scope>NUCLEOTIDE SEQUENCE</scope>
</reference>
<evidence type="ECO:0000313" key="2">
    <source>
        <dbReference type="Proteomes" id="UP000663880"/>
    </source>
</evidence>
<sequence>MAMQLHPLFDIDDVVNCFKFLPIKTTCANFPPTTQNVPSCRYFIHRLDLRRSEEEETSDWGPTPVSSTPG</sequence>
<name>A0A821S729_9NEOP</name>
<proteinExistence type="predicted"/>
<gene>
    <name evidence="1" type="ORF">PMACD_LOCUS7097</name>
</gene>
<organism evidence="1 2">
    <name type="scientific">Pieris macdunnoughi</name>
    <dbReference type="NCBI Taxonomy" id="345717"/>
    <lineage>
        <taxon>Eukaryota</taxon>
        <taxon>Metazoa</taxon>
        <taxon>Ecdysozoa</taxon>
        <taxon>Arthropoda</taxon>
        <taxon>Hexapoda</taxon>
        <taxon>Insecta</taxon>
        <taxon>Pterygota</taxon>
        <taxon>Neoptera</taxon>
        <taxon>Endopterygota</taxon>
        <taxon>Lepidoptera</taxon>
        <taxon>Glossata</taxon>
        <taxon>Ditrysia</taxon>
        <taxon>Papilionoidea</taxon>
        <taxon>Pieridae</taxon>
        <taxon>Pierinae</taxon>
        <taxon>Pieris</taxon>
    </lineage>
</organism>
<comment type="caution">
    <text evidence="1">The sequence shown here is derived from an EMBL/GenBank/DDBJ whole genome shotgun (WGS) entry which is preliminary data.</text>
</comment>
<dbReference type="EMBL" id="CAJOBZ010000016">
    <property type="protein sequence ID" value="CAF4851465.1"/>
    <property type="molecule type" value="Genomic_DNA"/>
</dbReference>
<dbReference type="AlphaFoldDB" id="A0A821S729"/>
<evidence type="ECO:0000313" key="1">
    <source>
        <dbReference type="EMBL" id="CAF4851465.1"/>
    </source>
</evidence>
<accession>A0A821S729</accession>
<dbReference type="Proteomes" id="UP000663880">
    <property type="component" value="Unassembled WGS sequence"/>
</dbReference>